<feature type="domain" description="FAD/NAD(P)-binding" evidence="1">
    <location>
        <begin position="208"/>
        <end position="312"/>
    </location>
</feature>
<dbReference type="InterPro" id="IPR023753">
    <property type="entry name" value="FAD/NAD-binding_dom"/>
</dbReference>
<dbReference type="Gene3D" id="3.50.50.100">
    <property type="match status" value="1"/>
</dbReference>
<dbReference type="RefSeq" id="WP_121923525.1">
    <property type="nucleotide sequence ID" value="NZ_REFO01000014.1"/>
</dbReference>
<dbReference type="GO" id="GO:0016491">
    <property type="term" value="F:oxidoreductase activity"/>
    <property type="evidence" value="ECO:0007669"/>
    <property type="project" value="InterPro"/>
</dbReference>
<dbReference type="PANTHER" id="PTHR43755:SF1">
    <property type="entry name" value="FAD-DEPENDENT PYRIDINE NUCLEOTIDE-DISULPHIDE OXIDOREDUCTASE"/>
    <property type="match status" value="1"/>
</dbReference>
<name>A0A3M0B939_9AQUI</name>
<evidence type="ECO:0000313" key="3">
    <source>
        <dbReference type="Proteomes" id="UP000280842"/>
    </source>
</evidence>
<reference evidence="2 3" key="1">
    <citation type="submission" date="2018-10" db="EMBL/GenBank/DDBJ databases">
        <title>Genomic Encyclopedia of Archaeal and Bacterial Type Strains, Phase II (KMG-II): from individual species to whole genera.</title>
        <authorList>
            <person name="Goeker M."/>
        </authorList>
    </citation>
    <scope>NUCLEOTIDE SEQUENCE [LARGE SCALE GENOMIC DNA]</scope>
    <source>
        <strain evidence="2 3">VM1</strain>
    </source>
</reference>
<dbReference type="Proteomes" id="UP000280842">
    <property type="component" value="Unassembled WGS sequence"/>
</dbReference>
<dbReference type="Pfam" id="PF07992">
    <property type="entry name" value="Pyr_redox_2"/>
    <property type="match status" value="2"/>
</dbReference>
<organism evidence="2 3">
    <name type="scientific">Hydrogenothermus marinus</name>
    <dbReference type="NCBI Taxonomy" id="133270"/>
    <lineage>
        <taxon>Bacteria</taxon>
        <taxon>Pseudomonadati</taxon>
        <taxon>Aquificota</taxon>
        <taxon>Aquificia</taxon>
        <taxon>Aquificales</taxon>
        <taxon>Hydrogenothermaceae</taxon>
        <taxon>Hydrogenothermus</taxon>
    </lineage>
</organism>
<dbReference type="AlphaFoldDB" id="A0A3M0B939"/>
<evidence type="ECO:0000313" key="2">
    <source>
        <dbReference type="EMBL" id="RMA93086.1"/>
    </source>
</evidence>
<dbReference type="OrthoDB" id="9805710at2"/>
<gene>
    <name evidence="2" type="ORF">CLV39_1415</name>
</gene>
<comment type="caution">
    <text evidence="2">The sequence shown here is derived from an EMBL/GenBank/DDBJ whole genome shotgun (WGS) entry which is preliminary data.</text>
</comment>
<dbReference type="EMBL" id="REFO01000014">
    <property type="protein sequence ID" value="RMA93086.1"/>
    <property type="molecule type" value="Genomic_DNA"/>
</dbReference>
<proteinExistence type="predicted"/>
<dbReference type="PANTHER" id="PTHR43755">
    <property type="match status" value="1"/>
</dbReference>
<accession>A0A3M0B939</accession>
<evidence type="ECO:0000259" key="1">
    <source>
        <dbReference type="Pfam" id="PF07992"/>
    </source>
</evidence>
<feature type="domain" description="FAD/NAD(P)-binding" evidence="1">
    <location>
        <begin position="2"/>
        <end position="131"/>
    </location>
</feature>
<protein>
    <submittedName>
        <fullName evidence="2">Sulfide-quinone oxidoreductase</fullName>
    </submittedName>
</protein>
<sequence length="408" mass="45474">MKKVVIIGAGFAGLHIFYKIRHLIGDKIDLTVIDSRSHALLKPALPEVAFNGEPVSHTLVELKPTIESKDGNFIQDEVININAKANTLTLKENGNIEYDYLFITLGAVKDYDSVKGFREYGYSVCDDYQAQRLWKRIQTFKGGHIVTGAAKSTWGTRVKAPNLAAPCEGPIGEIMFMSDYYLKHEKSMKSPDDFKIDVFTPGKVFFEDVGDNPRNTIGKFMQERNIDLHVNKVLKEIGKDYIIFEDETQLPCDLAIIIPPYTAPKALKDSGIGDEKGFIPTDTKMRHLDFPNIFAAGDIAALAQPKLGHIAIIEASIAAATFLKEEMGENVEIPPHNLEVFCIMNMGGHEATLIFSNVLYGGNIDIAFHSPLARLMKWGFDSYLYFSRGNIPPEFALKALEKIIENLA</sequence>
<keyword evidence="3" id="KW-1185">Reference proteome</keyword>
<dbReference type="InterPro" id="IPR052541">
    <property type="entry name" value="SQRD"/>
</dbReference>
<dbReference type="InterPro" id="IPR036188">
    <property type="entry name" value="FAD/NAD-bd_sf"/>
</dbReference>
<dbReference type="SUPFAM" id="SSF51905">
    <property type="entry name" value="FAD/NAD(P)-binding domain"/>
    <property type="match status" value="2"/>
</dbReference>